<dbReference type="Gene3D" id="2.30.110.10">
    <property type="entry name" value="Electron Transport, Fmn-binding Protein, Chain A"/>
    <property type="match status" value="1"/>
</dbReference>
<dbReference type="InterPro" id="IPR024747">
    <property type="entry name" value="Pyridox_Oxase-rel"/>
</dbReference>
<name>A0ABT6KRH8_9MICO</name>
<accession>A0ABT6KRH8</accession>
<dbReference type="EMBL" id="JARXVQ010000001">
    <property type="protein sequence ID" value="MDH6182078.1"/>
    <property type="molecule type" value="Genomic_DNA"/>
</dbReference>
<sequence length="132" mass="14522">MVSPTHTSVLDEQESWSRLRSKSFGRLAVSVDNHPDVFPVNFLADDDGILVRTEHGTKVDDILLNPHVAFEVDDVNSLGAWSVVVTGVAEVVADADEIRTASAEPVWAWAPGLGRTYLRIRPTGVTGRLFRR</sequence>
<dbReference type="Proteomes" id="UP001160142">
    <property type="component" value="Unassembled WGS sequence"/>
</dbReference>
<organism evidence="1 2">
    <name type="scientific">Antiquaquibacter oligotrophicus</name>
    <dbReference type="NCBI Taxonomy" id="2880260"/>
    <lineage>
        <taxon>Bacteria</taxon>
        <taxon>Bacillati</taxon>
        <taxon>Actinomycetota</taxon>
        <taxon>Actinomycetes</taxon>
        <taxon>Micrococcales</taxon>
        <taxon>Microbacteriaceae</taxon>
        <taxon>Antiquaquibacter</taxon>
    </lineage>
</organism>
<dbReference type="InterPro" id="IPR012349">
    <property type="entry name" value="Split_barrel_FMN-bd"/>
</dbReference>
<proteinExistence type="predicted"/>
<reference evidence="1 2" key="1">
    <citation type="submission" date="2023-04" db="EMBL/GenBank/DDBJ databases">
        <title>Genome Encyclopedia of Bacteria and Archaea VI: Functional Genomics of Type Strains.</title>
        <authorList>
            <person name="Whitman W."/>
        </authorList>
    </citation>
    <scope>NUCLEOTIDE SEQUENCE [LARGE SCALE GENOMIC DNA]</scope>
    <source>
        <strain evidence="1 2">SG_E_30_P1</strain>
    </source>
</reference>
<evidence type="ECO:0000313" key="1">
    <source>
        <dbReference type="EMBL" id="MDH6182078.1"/>
    </source>
</evidence>
<dbReference type="SUPFAM" id="SSF50475">
    <property type="entry name" value="FMN-binding split barrel"/>
    <property type="match status" value="1"/>
</dbReference>
<gene>
    <name evidence="1" type="ORF">M2152_002260</name>
</gene>
<comment type="caution">
    <text evidence="1">The sequence shown here is derived from an EMBL/GenBank/DDBJ whole genome shotgun (WGS) entry which is preliminary data.</text>
</comment>
<keyword evidence="2" id="KW-1185">Reference proteome</keyword>
<dbReference type="Pfam" id="PF12900">
    <property type="entry name" value="Pyridox_ox_2"/>
    <property type="match status" value="1"/>
</dbReference>
<protein>
    <submittedName>
        <fullName evidence="1">Nitroimidazol reductase NimA-like FMN-containing flavoprotein (Pyridoxamine 5'-phosphate oxidase superfamily)</fullName>
    </submittedName>
</protein>
<evidence type="ECO:0000313" key="2">
    <source>
        <dbReference type="Proteomes" id="UP001160142"/>
    </source>
</evidence>
<dbReference type="RefSeq" id="WP_322134368.1">
    <property type="nucleotide sequence ID" value="NZ_CP085036.1"/>
</dbReference>